<comment type="caution">
    <text evidence="4">The sequence shown here is derived from an EMBL/GenBank/DDBJ whole genome shotgun (WGS) entry which is preliminary data.</text>
</comment>
<evidence type="ECO:0000259" key="2">
    <source>
        <dbReference type="Pfam" id="PF04685"/>
    </source>
</evidence>
<dbReference type="Gene3D" id="1.50.10.10">
    <property type="match status" value="1"/>
</dbReference>
<keyword evidence="5" id="KW-1185">Reference proteome</keyword>
<reference evidence="4 5" key="1">
    <citation type="journal article" date="2023" name="Commun. Biol.">
        <title>Genome analysis of Parmales, the sister group of diatoms, reveals the evolutionary specialization of diatoms from phago-mixotrophs to photoautotrophs.</title>
        <authorList>
            <person name="Ban H."/>
            <person name="Sato S."/>
            <person name="Yoshikawa S."/>
            <person name="Yamada K."/>
            <person name="Nakamura Y."/>
            <person name="Ichinomiya M."/>
            <person name="Sato N."/>
            <person name="Blanc-Mathieu R."/>
            <person name="Endo H."/>
            <person name="Kuwata A."/>
            <person name="Ogata H."/>
        </authorList>
    </citation>
    <scope>NUCLEOTIDE SEQUENCE [LARGE SCALE GENOMIC DNA]</scope>
</reference>
<evidence type="ECO:0000256" key="1">
    <source>
        <dbReference type="SAM" id="MobiDB-lite"/>
    </source>
</evidence>
<feature type="compositionally biased region" description="Basic and acidic residues" evidence="1">
    <location>
        <begin position="229"/>
        <end position="239"/>
    </location>
</feature>
<evidence type="ECO:0000313" key="4">
    <source>
        <dbReference type="EMBL" id="GMI32826.1"/>
    </source>
</evidence>
<dbReference type="PANTHER" id="PTHR12654:SF0">
    <property type="entry name" value="NON-LYSOSOMAL GLUCOSYLCERAMIDASE"/>
    <property type="match status" value="1"/>
</dbReference>
<evidence type="ECO:0000313" key="5">
    <source>
        <dbReference type="Proteomes" id="UP001165060"/>
    </source>
</evidence>
<evidence type="ECO:0008006" key="6">
    <source>
        <dbReference type="Google" id="ProtNLM"/>
    </source>
</evidence>
<dbReference type="InterPro" id="IPR024462">
    <property type="entry name" value="GH116_N"/>
</dbReference>
<evidence type="ECO:0000259" key="3">
    <source>
        <dbReference type="Pfam" id="PF12215"/>
    </source>
</evidence>
<dbReference type="InterPro" id="IPR012341">
    <property type="entry name" value="6hp_glycosidase-like_sf"/>
</dbReference>
<dbReference type="InterPro" id="IPR006775">
    <property type="entry name" value="GH116_catalytic"/>
</dbReference>
<accession>A0ABQ6MUR1</accession>
<dbReference type="InterPro" id="IPR052566">
    <property type="entry name" value="Non-lysos_glucosylceramidase"/>
</dbReference>
<dbReference type="InterPro" id="IPR008928">
    <property type="entry name" value="6-hairpin_glycosidase_sf"/>
</dbReference>
<dbReference type="EMBL" id="BRYB01001751">
    <property type="protein sequence ID" value="GMI32826.1"/>
    <property type="molecule type" value="Genomic_DNA"/>
</dbReference>
<dbReference type="SUPFAM" id="SSF48208">
    <property type="entry name" value="Six-hairpin glycosidases"/>
    <property type="match status" value="1"/>
</dbReference>
<organism evidence="4 5">
    <name type="scientific">Tetraparma gracilis</name>
    <dbReference type="NCBI Taxonomy" id="2962635"/>
    <lineage>
        <taxon>Eukaryota</taxon>
        <taxon>Sar</taxon>
        <taxon>Stramenopiles</taxon>
        <taxon>Ochrophyta</taxon>
        <taxon>Bolidophyceae</taxon>
        <taxon>Parmales</taxon>
        <taxon>Triparmaceae</taxon>
        <taxon>Tetraparma</taxon>
    </lineage>
</organism>
<feature type="domain" description="Glycosyl-hydrolase family 116 catalytic region" evidence="2">
    <location>
        <begin position="556"/>
        <end position="930"/>
    </location>
</feature>
<dbReference type="Pfam" id="PF04685">
    <property type="entry name" value="DUF608"/>
    <property type="match status" value="1"/>
</dbReference>
<name>A0ABQ6MUR1_9STRA</name>
<proteinExistence type="predicted"/>
<feature type="domain" description="Glycosyl-hydrolase family 116 N-terminal" evidence="3">
    <location>
        <begin position="72"/>
        <end position="447"/>
    </location>
</feature>
<dbReference type="Proteomes" id="UP001165060">
    <property type="component" value="Unassembled WGS sequence"/>
</dbReference>
<dbReference type="PANTHER" id="PTHR12654">
    <property type="entry name" value="BILE ACID BETA-GLUCOSIDASE-RELATED"/>
    <property type="match status" value="1"/>
</dbReference>
<gene>
    <name evidence="4" type="ORF">TeGR_g7408</name>
</gene>
<feature type="region of interest" description="Disordered" evidence="1">
    <location>
        <begin position="226"/>
        <end position="249"/>
    </location>
</feature>
<sequence length="942" mass="102481">MPPPATAWSVPFSTPTPPLTVSTPSALDTIALLPLAARVGSYVHNEHKAGRTPIFDLNGITLSPPIPRGLAGAPCGGIGGGAIGRGVRGEFRRYSIVPGRYRHVVSPSSVFACRVAGRGIEDASTTLSVEKPASSSPLAGWKWGSDPSVKLGERSTYHALYPRSWTEFKDPTNKNTGVSITERQVSPFLPDNYTDSALPCAVFAFDVVNESEEDREVSIFFSFENTDGGDARDDKEHAKHTPVPAPADSFRRRADPVETLSGGQGVVMQHVRHRKVVYDVAAPPAPGVGLSCCAAESAPSPPPPTAAKPPPTTFTEQLNLCLLTPPSSDTVAASSLTSYNPGDRAQAEALWSEFSSTGSLPSVNDGFRSSSTVRDPSAQRQSSAVCQKVTVKPGETRTLVFSLAWDMRLAHFGSGSSLPRRHSLFFPGSEPSSPAIAGIALKRYGGWEQKIEEWQRPIQENEELPDFFKAQLYNELYYLADGGTIWVDSTRAVSNGGVVPEDVEVKAETMRRSLSGDGAGLLGGVDYDEVLGEAERLMGEIETKAHVAQGDPAVIGEFLYLEGHEYVMYNTSDVHFYASFALRACFPQLQLSVLRDYADAVFDEDGEVRKLLGEGVRERRKVEGALVHDLGSPCEHPVLKVNAYNFQDVSRWKDLPCKFVLMVVRDVQPRGGGEPHMDFLRAVYGAAESCMERAARLWDKEGSGMIKNEGFPDQTYDVWIADGVSAYTGGLWVAAFSGMARLATLMGDPAKAEEYTAKADKARGIYNEMLWNGEYFNYSERDKNSTSIMADQLCGHWWSQVCGLPGVVSEERAEKTLGKVYEMNVLRWKELCGGVLNGAVNGMRPDGKVDGSCLQSKEVWTGTTYALASAMLHSSAPSNSLRESAFNTARGVFEAGWERFGYSFATPEAWDRSGNFRSLGYMRPLCVWGMNHDGMLEKGGAK</sequence>
<protein>
    <recommendedName>
        <fullName evidence="6">Glucosylceramidase</fullName>
    </recommendedName>
</protein>
<dbReference type="Pfam" id="PF12215">
    <property type="entry name" value="Glyco_hydr_116N"/>
    <property type="match status" value="1"/>
</dbReference>